<feature type="transmembrane region" description="Helical" evidence="1">
    <location>
        <begin position="36"/>
        <end position="58"/>
    </location>
</feature>
<dbReference type="STRING" id="135826.KP77_34190"/>
<dbReference type="OrthoDB" id="2429128at2"/>
<keyword evidence="3" id="KW-1185">Reference proteome</keyword>
<proteinExistence type="predicted"/>
<feature type="transmembrane region" description="Helical" evidence="1">
    <location>
        <begin position="70"/>
        <end position="91"/>
    </location>
</feature>
<dbReference type="EMBL" id="JXRQ01000030">
    <property type="protein sequence ID" value="KIL42789.1"/>
    <property type="molecule type" value="Genomic_DNA"/>
</dbReference>
<keyword evidence="1" id="KW-0472">Membrane</keyword>
<dbReference type="PATRIC" id="fig|135826.4.peg.3396"/>
<name>A0A0C2RLZ2_9BACL</name>
<keyword evidence="1" id="KW-0812">Transmembrane</keyword>
<organism evidence="2 3">
    <name type="scientific">Jeotgalibacillus alimentarius</name>
    <dbReference type="NCBI Taxonomy" id="135826"/>
    <lineage>
        <taxon>Bacteria</taxon>
        <taxon>Bacillati</taxon>
        <taxon>Bacillota</taxon>
        <taxon>Bacilli</taxon>
        <taxon>Bacillales</taxon>
        <taxon>Caryophanaceae</taxon>
        <taxon>Jeotgalibacillus</taxon>
    </lineage>
</organism>
<evidence type="ECO:0000313" key="2">
    <source>
        <dbReference type="EMBL" id="KIL42789.1"/>
    </source>
</evidence>
<gene>
    <name evidence="2" type="ORF">KP77_34190</name>
</gene>
<protein>
    <submittedName>
        <fullName evidence="2">Uncharacterized protein</fullName>
    </submittedName>
</protein>
<evidence type="ECO:0000313" key="3">
    <source>
        <dbReference type="Proteomes" id="UP000031950"/>
    </source>
</evidence>
<feature type="transmembrane region" description="Helical" evidence="1">
    <location>
        <begin position="9"/>
        <end position="30"/>
    </location>
</feature>
<keyword evidence="1" id="KW-1133">Transmembrane helix</keyword>
<dbReference type="AlphaFoldDB" id="A0A0C2RLZ2"/>
<reference evidence="2 3" key="1">
    <citation type="submission" date="2015-01" db="EMBL/GenBank/DDBJ databases">
        <title>Genome sequence of Jeotgalibacillus alimentarius.</title>
        <authorList>
            <person name="Goh K.M."/>
            <person name="Chan K.-G."/>
            <person name="Yaakop A.S."/>
            <person name="Ee R."/>
            <person name="Gan H.M."/>
            <person name="Chan C.S."/>
        </authorList>
    </citation>
    <scope>NUCLEOTIDE SEQUENCE [LARGE SCALE GENOMIC DNA]</scope>
    <source>
        <strain evidence="2 3">YKJ-13</strain>
    </source>
</reference>
<evidence type="ECO:0000256" key="1">
    <source>
        <dbReference type="SAM" id="Phobius"/>
    </source>
</evidence>
<dbReference type="Proteomes" id="UP000031950">
    <property type="component" value="Unassembled WGS sequence"/>
</dbReference>
<comment type="caution">
    <text evidence="2">The sequence shown here is derived from an EMBL/GenBank/DDBJ whole genome shotgun (WGS) entry which is preliminary data.</text>
</comment>
<accession>A0A0C2RLZ2</accession>
<sequence>MPVSLPGKISIAVCLLFVFQFIFVFGMIFVNGFGAIVVFLQFTIVTASLGIIFGVLGLRKESGKARLAPVSALMVSGVFVLLFFVTLFGYAGSFGE</sequence>
<dbReference type="RefSeq" id="WP_041123914.1">
    <property type="nucleotide sequence ID" value="NZ_JXRQ01000030.1"/>
</dbReference>